<protein>
    <recommendedName>
        <fullName evidence="4">Sigma-70, region 4</fullName>
    </recommendedName>
</protein>
<evidence type="ECO:0000313" key="2">
    <source>
        <dbReference type="EMBL" id="QEK11678.1"/>
    </source>
</evidence>
<evidence type="ECO:0000256" key="1">
    <source>
        <dbReference type="SAM" id="Coils"/>
    </source>
</evidence>
<dbReference type="RefSeq" id="WP_148808833.1">
    <property type="nucleotide sequence ID" value="NZ_CP042243.1"/>
</dbReference>
<dbReference type="AlphaFoldDB" id="A0A5C0SEJ6"/>
<gene>
    <name evidence="2" type="ORF">FQB35_04490</name>
</gene>
<feature type="coiled-coil region" evidence="1">
    <location>
        <begin position="97"/>
        <end position="124"/>
    </location>
</feature>
<feature type="coiled-coil region" evidence="1">
    <location>
        <begin position="23"/>
        <end position="50"/>
    </location>
</feature>
<evidence type="ECO:0008006" key="4">
    <source>
        <dbReference type="Google" id="ProtNLM"/>
    </source>
</evidence>
<keyword evidence="1" id="KW-0175">Coiled coil</keyword>
<accession>A0A5C0SEJ6</accession>
<dbReference type="EMBL" id="CP042243">
    <property type="protein sequence ID" value="QEK11678.1"/>
    <property type="molecule type" value="Genomic_DNA"/>
</dbReference>
<dbReference type="KEGG" id="crs:FQB35_04490"/>
<proteinExistence type="predicted"/>
<organism evidence="2 3">
    <name type="scientific">Crassaminicella thermophila</name>
    <dbReference type="NCBI Taxonomy" id="2599308"/>
    <lineage>
        <taxon>Bacteria</taxon>
        <taxon>Bacillati</taxon>
        <taxon>Bacillota</taxon>
        <taxon>Clostridia</taxon>
        <taxon>Eubacteriales</taxon>
        <taxon>Clostridiaceae</taxon>
        <taxon>Crassaminicella</taxon>
    </lineage>
</organism>
<evidence type="ECO:0000313" key="3">
    <source>
        <dbReference type="Proteomes" id="UP000324646"/>
    </source>
</evidence>
<keyword evidence="3" id="KW-1185">Reference proteome</keyword>
<sequence length="174" mass="21227">MEDIQYRRTEGILYRHFKKIKRIERLKYDIENTKQTIHKIQQDLRNVNVELSDCVKAIDYSQDRVQSSIVTSSAVERELERITNKLLNELKYKIQRKYKLKARLRKIEEDVKRIEKILSDLTEEEMQIVELRYSEHRTNRAIEKILYMEGRPSSYVSIWRKKNKIIEYIYSQLK</sequence>
<dbReference type="Proteomes" id="UP000324646">
    <property type="component" value="Chromosome"/>
</dbReference>
<name>A0A5C0SEJ6_CRATE</name>
<reference evidence="2 3" key="1">
    <citation type="submission" date="2019-07" db="EMBL/GenBank/DDBJ databases">
        <title>Complete genome of Crassaminicella thermophila SY095.</title>
        <authorList>
            <person name="Li X."/>
        </authorList>
    </citation>
    <scope>NUCLEOTIDE SEQUENCE [LARGE SCALE GENOMIC DNA]</scope>
    <source>
        <strain evidence="2 3">SY095</strain>
    </source>
</reference>